<evidence type="ECO:0000259" key="5">
    <source>
        <dbReference type="Pfam" id="PF00155"/>
    </source>
</evidence>
<dbReference type="RefSeq" id="WP_213170598.1">
    <property type="nucleotide sequence ID" value="NZ_CP070496.1"/>
</dbReference>
<dbReference type="InterPro" id="IPR015422">
    <property type="entry name" value="PyrdxlP-dep_Trfase_small"/>
</dbReference>
<comment type="cofactor">
    <cofactor evidence="1 4">
        <name>pyridoxal 5'-phosphate</name>
        <dbReference type="ChEBI" id="CHEBI:597326"/>
    </cofactor>
</comment>
<dbReference type="PANTHER" id="PTHR42832:SF3">
    <property type="entry name" value="L-GLUTAMINE--4-(METHYLSULFANYL)-2-OXOBUTANOATE AMINOTRANSFERASE"/>
    <property type="match status" value="1"/>
</dbReference>
<dbReference type="Pfam" id="PF00155">
    <property type="entry name" value="Aminotran_1_2"/>
    <property type="match status" value="1"/>
</dbReference>
<dbReference type="InterPro" id="IPR015421">
    <property type="entry name" value="PyrdxlP-dep_Trfase_major"/>
</dbReference>
<evidence type="ECO:0000256" key="1">
    <source>
        <dbReference type="ARBA" id="ARBA00001933"/>
    </source>
</evidence>
<comment type="similarity">
    <text evidence="4">Belongs to the class-I pyridoxal-phosphate-dependent aminotransferase family.</text>
</comment>
<dbReference type="InterPro" id="IPR050881">
    <property type="entry name" value="LL-DAP_aminotransferase"/>
</dbReference>
<keyword evidence="7" id="KW-1185">Reference proteome</keyword>
<dbReference type="KEGG" id="nav:JQS30_12580"/>
<organism evidence="6 7">
    <name type="scientific">Natronoglycomyces albus</name>
    <dbReference type="NCBI Taxonomy" id="2811108"/>
    <lineage>
        <taxon>Bacteria</taxon>
        <taxon>Bacillati</taxon>
        <taxon>Actinomycetota</taxon>
        <taxon>Actinomycetes</taxon>
        <taxon>Glycomycetales</taxon>
        <taxon>Glycomycetaceae</taxon>
        <taxon>Natronoglycomyces</taxon>
    </lineage>
</organism>
<dbReference type="PROSITE" id="PS00105">
    <property type="entry name" value="AA_TRANSFER_CLASS_1"/>
    <property type="match status" value="1"/>
</dbReference>
<keyword evidence="2 4" id="KW-0032">Aminotransferase</keyword>
<dbReference type="InterPro" id="IPR019880">
    <property type="entry name" value="OxyQ"/>
</dbReference>
<dbReference type="InterPro" id="IPR004839">
    <property type="entry name" value="Aminotransferase_I/II_large"/>
</dbReference>
<accession>A0A895XFH5</accession>
<dbReference type="NCBIfam" id="TIGR03539">
    <property type="entry name" value="DapC_actino"/>
    <property type="match status" value="1"/>
</dbReference>
<evidence type="ECO:0000313" key="6">
    <source>
        <dbReference type="EMBL" id="QSB04601.1"/>
    </source>
</evidence>
<evidence type="ECO:0000256" key="3">
    <source>
        <dbReference type="ARBA" id="ARBA00022679"/>
    </source>
</evidence>
<evidence type="ECO:0000256" key="2">
    <source>
        <dbReference type="ARBA" id="ARBA00022576"/>
    </source>
</evidence>
<sequence length="372" mass="40897">MSTRRFTEASPNRRLPQFPWDRITSYRKLAGEHSGGLVDLSIGTPVDEVPQAIQRALSQASARPGYPNVAGSPELQAAMRHWLDRHTQVPEHVGVLPTIGSKELVANLPWQLGLGAGDVVAIPHLAYPTYEVGGLLAKATVVAASDPRDVEGVSLAWINYPANPTGEIASVDYLRDLVAWARANDVILVSDECYYQVWFDANDWPTSVLDPRVNDGDLTGLIAAHSLSKRSNLAGYRAGFIAGDPHIIDQLWQLRRHGGFIVPWPVQQAMIACLRDEEHATEQRLRYGRRREVLTEAVQAAGFRIEHSKAGLYLWATRDESCWDTMQYLAQLGILAGPGEFYGQAGANHVRIGLTATDERIAAAADRLRTGP</sequence>
<dbReference type="GO" id="GO:0030170">
    <property type="term" value="F:pyridoxal phosphate binding"/>
    <property type="evidence" value="ECO:0007669"/>
    <property type="project" value="InterPro"/>
</dbReference>
<dbReference type="EMBL" id="CP070496">
    <property type="protein sequence ID" value="QSB04601.1"/>
    <property type="molecule type" value="Genomic_DNA"/>
</dbReference>
<dbReference type="EC" id="2.6.1.-" evidence="4"/>
<dbReference type="Proteomes" id="UP000662939">
    <property type="component" value="Chromosome"/>
</dbReference>
<dbReference type="AlphaFoldDB" id="A0A895XFH5"/>
<feature type="domain" description="Aminotransferase class I/classII large" evidence="5">
    <location>
        <begin position="38"/>
        <end position="368"/>
    </location>
</feature>
<dbReference type="Gene3D" id="3.90.1150.10">
    <property type="entry name" value="Aspartate Aminotransferase, domain 1"/>
    <property type="match status" value="1"/>
</dbReference>
<dbReference type="PANTHER" id="PTHR42832">
    <property type="entry name" value="AMINO ACID AMINOTRANSFERASE"/>
    <property type="match status" value="1"/>
</dbReference>
<name>A0A895XFH5_9ACTN</name>
<dbReference type="GO" id="GO:0008483">
    <property type="term" value="F:transaminase activity"/>
    <property type="evidence" value="ECO:0007669"/>
    <property type="project" value="UniProtKB-KW"/>
</dbReference>
<dbReference type="CDD" id="cd00609">
    <property type="entry name" value="AAT_like"/>
    <property type="match status" value="1"/>
</dbReference>
<reference evidence="6" key="1">
    <citation type="submission" date="2021-02" db="EMBL/GenBank/DDBJ databases">
        <title>Natronoglycomyces albus gen. nov., sp. nov, a haloalkaliphilic actinobacterium from a soda solonchak soil.</title>
        <authorList>
            <person name="Sorokin D.Y."/>
            <person name="Khijniak T.V."/>
            <person name="Zakharycheva A.P."/>
            <person name="Boueva O.V."/>
            <person name="Ariskina E.V."/>
            <person name="Hahnke R.L."/>
            <person name="Bunk B."/>
            <person name="Sproer C."/>
            <person name="Schumann P."/>
            <person name="Evtushenko L.I."/>
            <person name="Kublanov I.V."/>
        </authorList>
    </citation>
    <scope>NUCLEOTIDE SEQUENCE</scope>
    <source>
        <strain evidence="6">DSM 106290</strain>
    </source>
</reference>
<keyword evidence="3 4" id="KW-0808">Transferase</keyword>
<proteinExistence type="inferred from homology"/>
<dbReference type="Gene3D" id="3.40.640.10">
    <property type="entry name" value="Type I PLP-dependent aspartate aminotransferase-like (Major domain)"/>
    <property type="match status" value="1"/>
</dbReference>
<evidence type="ECO:0000313" key="7">
    <source>
        <dbReference type="Proteomes" id="UP000662939"/>
    </source>
</evidence>
<dbReference type="InterPro" id="IPR015424">
    <property type="entry name" value="PyrdxlP-dep_Trfase"/>
</dbReference>
<dbReference type="SUPFAM" id="SSF53383">
    <property type="entry name" value="PLP-dependent transferases"/>
    <property type="match status" value="1"/>
</dbReference>
<dbReference type="InterPro" id="IPR004838">
    <property type="entry name" value="NHTrfase_class1_PyrdxlP-BS"/>
</dbReference>
<evidence type="ECO:0000256" key="4">
    <source>
        <dbReference type="RuleBase" id="RU000481"/>
    </source>
</evidence>
<gene>
    <name evidence="6" type="ORF">JQS30_12580</name>
</gene>
<protein>
    <recommendedName>
        <fullName evidence="4">Aminotransferase</fullName>
        <ecNumber evidence="4">2.6.1.-</ecNumber>
    </recommendedName>
</protein>